<evidence type="ECO:0000313" key="4">
    <source>
        <dbReference type="EMBL" id="CQD18131.1"/>
    </source>
</evidence>
<dbReference type="SUPFAM" id="SSF56801">
    <property type="entry name" value="Acetyl-CoA synthetase-like"/>
    <property type="match status" value="1"/>
</dbReference>
<dbReference type="PANTHER" id="PTHR43201:SF5">
    <property type="entry name" value="MEDIUM-CHAIN ACYL-COA LIGASE ACSF2, MITOCHONDRIAL"/>
    <property type="match status" value="1"/>
</dbReference>
<dbReference type="InterPro" id="IPR045851">
    <property type="entry name" value="AMP-bd_C_sf"/>
</dbReference>
<dbReference type="AlphaFoldDB" id="A0A0U1DM87"/>
<gene>
    <name evidence="4" type="ORF">BN000_04074</name>
</gene>
<dbReference type="Pfam" id="PF13193">
    <property type="entry name" value="AMP-binding_C"/>
    <property type="match status" value="1"/>
</dbReference>
<comment type="similarity">
    <text evidence="1">Belongs to the ATP-dependent AMP-binding enzyme family.</text>
</comment>
<evidence type="ECO:0000256" key="1">
    <source>
        <dbReference type="ARBA" id="ARBA00006432"/>
    </source>
</evidence>
<dbReference type="Gene3D" id="3.30.300.30">
    <property type="match status" value="1"/>
</dbReference>
<evidence type="ECO:0000259" key="3">
    <source>
        <dbReference type="Pfam" id="PF13193"/>
    </source>
</evidence>
<dbReference type="EMBL" id="CTEC01000002">
    <property type="protein sequence ID" value="CQD18131.1"/>
    <property type="molecule type" value="Genomic_DNA"/>
</dbReference>
<organism evidence="4 5">
    <name type="scientific">Mycobacterium europaeum</name>
    <dbReference type="NCBI Taxonomy" id="761804"/>
    <lineage>
        <taxon>Bacteria</taxon>
        <taxon>Bacillati</taxon>
        <taxon>Actinomycetota</taxon>
        <taxon>Actinomycetes</taxon>
        <taxon>Mycobacteriales</taxon>
        <taxon>Mycobacteriaceae</taxon>
        <taxon>Mycobacterium</taxon>
        <taxon>Mycobacterium simiae complex</taxon>
    </lineage>
</organism>
<keyword evidence="5" id="KW-1185">Reference proteome</keyword>
<dbReference type="RefSeq" id="WP_338103762.1">
    <property type="nucleotide sequence ID" value="NZ_CTEC01000002.1"/>
</dbReference>
<dbReference type="GO" id="GO:0031956">
    <property type="term" value="F:medium-chain fatty acid-CoA ligase activity"/>
    <property type="evidence" value="ECO:0007669"/>
    <property type="project" value="TreeGrafter"/>
</dbReference>
<reference evidence="5" key="1">
    <citation type="submission" date="2015-03" db="EMBL/GenBank/DDBJ databases">
        <authorList>
            <person name="Urmite Genomes"/>
        </authorList>
    </citation>
    <scope>NUCLEOTIDE SEQUENCE [LARGE SCALE GENOMIC DNA]</scope>
    <source>
        <strain evidence="5">CSUR P1344</strain>
    </source>
</reference>
<keyword evidence="2 4" id="KW-0436">Ligase</keyword>
<dbReference type="GO" id="GO:0006631">
    <property type="term" value="P:fatty acid metabolic process"/>
    <property type="evidence" value="ECO:0007669"/>
    <property type="project" value="TreeGrafter"/>
</dbReference>
<accession>A0A0U1DM87</accession>
<evidence type="ECO:0000256" key="2">
    <source>
        <dbReference type="ARBA" id="ARBA00022598"/>
    </source>
</evidence>
<evidence type="ECO:0000313" key="5">
    <source>
        <dbReference type="Proteomes" id="UP000199601"/>
    </source>
</evidence>
<protein>
    <submittedName>
        <fullName evidence="4">Long-chain-fatty-acid-CoA ligase</fullName>
    </submittedName>
</protein>
<name>A0A0U1DM87_9MYCO</name>
<proteinExistence type="inferred from homology"/>
<dbReference type="Proteomes" id="UP000199601">
    <property type="component" value="Unassembled WGS sequence"/>
</dbReference>
<dbReference type="PANTHER" id="PTHR43201">
    <property type="entry name" value="ACYL-COA SYNTHETASE"/>
    <property type="match status" value="1"/>
</dbReference>
<sequence>MEGRTDDTIIRGDENIAPAEIEDVLLEHAAVAEAAVVGIPDEHWGQEIAAALVLRPGRTVPSEELRQWARNRLRGSKTPALVVIRDALPQTTTGKVVRRELLADLLRHKAGSNSLTSQLLHPTFNGSDDNA</sequence>
<feature type="domain" description="AMP-binding enzyme C-terminal" evidence="3">
    <location>
        <begin position="20"/>
        <end position="95"/>
    </location>
</feature>
<dbReference type="InterPro" id="IPR025110">
    <property type="entry name" value="AMP-bd_C"/>
</dbReference>